<reference evidence="1 2" key="1">
    <citation type="submission" date="2024-09" db="EMBL/GenBank/DDBJ databases">
        <authorList>
            <person name="Sun Q."/>
            <person name="Mori K."/>
        </authorList>
    </citation>
    <scope>NUCLEOTIDE SEQUENCE [LARGE SCALE GENOMIC DNA]</scope>
    <source>
        <strain evidence="1 2">KCTC 23279</strain>
    </source>
</reference>
<keyword evidence="2" id="KW-1185">Reference proteome</keyword>
<accession>A0ABV6EZM9</accession>
<comment type="caution">
    <text evidence="1">The sequence shown here is derived from an EMBL/GenBank/DDBJ whole genome shotgun (WGS) entry which is preliminary data.</text>
</comment>
<dbReference type="EMBL" id="JBHLWM010000012">
    <property type="protein sequence ID" value="MFC0243691.1"/>
    <property type="molecule type" value="Genomic_DNA"/>
</dbReference>
<organism evidence="1 2">
    <name type="scientific">Rhodopseudomonas telluris</name>
    <dbReference type="NCBI Taxonomy" id="644215"/>
    <lineage>
        <taxon>Bacteria</taxon>
        <taxon>Pseudomonadati</taxon>
        <taxon>Pseudomonadota</taxon>
        <taxon>Alphaproteobacteria</taxon>
        <taxon>Hyphomicrobiales</taxon>
        <taxon>Nitrobacteraceae</taxon>
        <taxon>Rhodopseudomonas</taxon>
    </lineage>
</organism>
<dbReference type="RefSeq" id="WP_378392922.1">
    <property type="nucleotide sequence ID" value="NZ_JBHLWM010000012.1"/>
</dbReference>
<protein>
    <submittedName>
        <fullName evidence="1">Uncharacterized protein</fullName>
    </submittedName>
</protein>
<proteinExistence type="predicted"/>
<evidence type="ECO:0000313" key="1">
    <source>
        <dbReference type="EMBL" id="MFC0243691.1"/>
    </source>
</evidence>
<sequence>MAFGRSAFGRAAFGRSAVGSSILVTPTAGVVAVSSGALHAAVGATPNSAVNTAVAGSIQALLSSSASGSFAHRGERSSFKIAFTPGGASFGVVEGTVQALLSSSASGLMAHQGAAAIASTAVNPAAGHIVGVFGALHATLGITPASAQIVVKSGSGIAAGIPGNFNPAALAVVGGKLHVTINGVPGDRYRNLRSRAFGRIAFGHLTETVHALMPSRLIVTQQGSTASSVALHPASGQIATRAATVRGAVTAKPSSASMAIVPGRFPVRARVAVFTLD</sequence>
<gene>
    <name evidence="1" type="ORF">ACFFJ6_24625</name>
</gene>
<dbReference type="Proteomes" id="UP001589775">
    <property type="component" value="Unassembled WGS sequence"/>
</dbReference>
<name>A0ABV6EZM9_9BRAD</name>
<evidence type="ECO:0000313" key="2">
    <source>
        <dbReference type="Proteomes" id="UP001589775"/>
    </source>
</evidence>